<dbReference type="InterPro" id="IPR007404">
    <property type="entry name" value="YdjM-like"/>
</dbReference>
<proteinExistence type="predicted"/>
<accession>A0A5M6CGP8</accession>
<keyword evidence="1" id="KW-1133">Transmembrane helix</keyword>
<dbReference type="GO" id="GO:0016787">
    <property type="term" value="F:hydrolase activity"/>
    <property type="evidence" value="ECO:0007669"/>
    <property type="project" value="UniProtKB-KW"/>
</dbReference>
<protein>
    <submittedName>
        <fullName evidence="2">Metal-dependent hydrolase</fullName>
    </submittedName>
</protein>
<keyword evidence="1" id="KW-0812">Transmembrane</keyword>
<dbReference type="Pfam" id="PF04307">
    <property type="entry name" value="YdjM"/>
    <property type="match status" value="1"/>
</dbReference>
<gene>
    <name evidence="2" type="ORF">F0460_09835</name>
</gene>
<dbReference type="Proteomes" id="UP000325141">
    <property type="component" value="Unassembled WGS sequence"/>
</dbReference>
<feature type="transmembrane region" description="Helical" evidence="1">
    <location>
        <begin position="158"/>
        <end position="176"/>
    </location>
</feature>
<keyword evidence="1" id="KW-0472">Membrane</keyword>
<evidence type="ECO:0000313" key="3">
    <source>
        <dbReference type="Proteomes" id="UP000325141"/>
    </source>
</evidence>
<sequence>MSSFFMDSFTQIVLGVSVAHVALNNSVSTKKIFLLGAVVATLPDLDIYIAKLFNDSLTEIEIHRGFSHSILFFLLLSIFITFFVKRWFKEVLVKQLYTTIFLVLLTHSLLDVFTTWGTQLFWPINDKMALKSVFVVDLFYTVPLLMGIVLGLKNKQKIFTYAGLILSSMYLVWGLVIQQVVKSRVEDQFYAQFPSKNIKTTVKPTFSNSFLWNVIVQDVDGFYISDYSIFDSKEMSFQYFPQNKKLIDHIKDSNINRLKEISENQYIITENENGFVFNDLRFGLLKNTDSDVQFAFSYQLIPSKNGYIVKELPKDKRDGMQLLKNIWFRIFNI</sequence>
<feature type="transmembrane region" description="Helical" evidence="1">
    <location>
        <begin position="96"/>
        <end position="116"/>
    </location>
</feature>
<evidence type="ECO:0000313" key="2">
    <source>
        <dbReference type="EMBL" id="KAA5534398.1"/>
    </source>
</evidence>
<name>A0A5M6CGP8_9FLAO</name>
<dbReference type="EMBL" id="VWSG01000006">
    <property type="protein sequence ID" value="KAA5534398.1"/>
    <property type="molecule type" value="Genomic_DNA"/>
</dbReference>
<organism evidence="2 3">
    <name type="scientific">Paenimyroides baculatum</name>
    <dbReference type="NCBI Taxonomy" id="2608000"/>
    <lineage>
        <taxon>Bacteria</taxon>
        <taxon>Pseudomonadati</taxon>
        <taxon>Bacteroidota</taxon>
        <taxon>Flavobacteriia</taxon>
        <taxon>Flavobacteriales</taxon>
        <taxon>Flavobacteriaceae</taxon>
        <taxon>Paenimyroides</taxon>
    </lineage>
</organism>
<evidence type="ECO:0000256" key="1">
    <source>
        <dbReference type="SAM" id="Phobius"/>
    </source>
</evidence>
<dbReference type="PANTHER" id="PTHR40031:SF1">
    <property type="entry name" value="MEMBRANE-BOUND METAL-DEPENDENT HYDROLASE"/>
    <property type="match status" value="1"/>
</dbReference>
<reference evidence="2 3" key="1">
    <citation type="submission" date="2019-09" db="EMBL/GenBank/DDBJ databases">
        <title>Genome sequence and assembly of Flavobacterium sp.</title>
        <authorList>
            <person name="Chhetri G."/>
        </authorList>
    </citation>
    <scope>NUCLEOTIDE SEQUENCE [LARGE SCALE GENOMIC DNA]</scope>
    <source>
        <strain evidence="2 3">SNL9</strain>
    </source>
</reference>
<dbReference type="PANTHER" id="PTHR40031">
    <property type="entry name" value="HYPOTHETICAL MEMBRANE SPANNING PROTEIN"/>
    <property type="match status" value="1"/>
</dbReference>
<feature type="transmembrane region" description="Helical" evidence="1">
    <location>
        <begin position="65"/>
        <end position="84"/>
    </location>
</feature>
<dbReference type="InterPro" id="IPR053170">
    <property type="entry name" value="Transcription_regulator"/>
</dbReference>
<dbReference type="AlphaFoldDB" id="A0A5M6CGP8"/>
<keyword evidence="3" id="KW-1185">Reference proteome</keyword>
<comment type="caution">
    <text evidence="2">The sequence shown here is derived from an EMBL/GenBank/DDBJ whole genome shotgun (WGS) entry which is preliminary data.</text>
</comment>
<feature type="transmembrane region" description="Helical" evidence="1">
    <location>
        <begin position="32"/>
        <end position="53"/>
    </location>
</feature>
<keyword evidence="2" id="KW-0378">Hydrolase</keyword>
<feature type="transmembrane region" description="Helical" evidence="1">
    <location>
        <begin position="128"/>
        <end position="151"/>
    </location>
</feature>